<feature type="domain" description="Fibronectin type-III" evidence="5">
    <location>
        <begin position="1319"/>
        <end position="1418"/>
    </location>
</feature>
<dbReference type="CDD" id="cd00063">
    <property type="entry name" value="FN3"/>
    <property type="match status" value="1"/>
</dbReference>
<dbReference type="SUPFAM" id="SSF48726">
    <property type="entry name" value="Immunoglobulin"/>
    <property type="match status" value="2"/>
</dbReference>
<feature type="signal peptide" evidence="3">
    <location>
        <begin position="1"/>
        <end position="26"/>
    </location>
</feature>
<feature type="compositionally biased region" description="Low complexity" evidence="1">
    <location>
        <begin position="548"/>
        <end position="563"/>
    </location>
</feature>
<organism evidence="6 7">
    <name type="scientific">Geodia barretti</name>
    <name type="common">Barrett's horny sponge</name>
    <dbReference type="NCBI Taxonomy" id="519541"/>
    <lineage>
        <taxon>Eukaryota</taxon>
        <taxon>Metazoa</taxon>
        <taxon>Porifera</taxon>
        <taxon>Demospongiae</taxon>
        <taxon>Heteroscleromorpha</taxon>
        <taxon>Tetractinellida</taxon>
        <taxon>Astrophorina</taxon>
        <taxon>Geodiidae</taxon>
        <taxon>Geodia</taxon>
    </lineage>
</organism>
<dbReference type="PROSITE" id="PS50853">
    <property type="entry name" value="FN3"/>
    <property type="match status" value="2"/>
</dbReference>
<feature type="region of interest" description="Disordered" evidence="1">
    <location>
        <begin position="546"/>
        <end position="587"/>
    </location>
</feature>
<dbReference type="InterPro" id="IPR007110">
    <property type="entry name" value="Ig-like_dom"/>
</dbReference>
<feature type="region of interest" description="Disordered" evidence="1">
    <location>
        <begin position="1489"/>
        <end position="1512"/>
    </location>
</feature>
<dbReference type="InterPro" id="IPR003961">
    <property type="entry name" value="FN3_dom"/>
</dbReference>
<dbReference type="InterPro" id="IPR036116">
    <property type="entry name" value="FN3_sf"/>
</dbReference>
<feature type="region of interest" description="Disordered" evidence="1">
    <location>
        <begin position="416"/>
        <end position="467"/>
    </location>
</feature>
<evidence type="ECO:0000256" key="2">
    <source>
        <dbReference type="SAM" id="Phobius"/>
    </source>
</evidence>
<evidence type="ECO:0000256" key="3">
    <source>
        <dbReference type="SAM" id="SignalP"/>
    </source>
</evidence>
<accession>A0AA35RBM5</accession>
<dbReference type="InterPro" id="IPR036179">
    <property type="entry name" value="Ig-like_dom_sf"/>
</dbReference>
<gene>
    <name evidence="6" type="ORF">GBAR_LOCUS5337</name>
</gene>
<evidence type="ECO:0000259" key="5">
    <source>
        <dbReference type="PROSITE" id="PS50853"/>
    </source>
</evidence>
<feature type="domain" description="Fibronectin type-III" evidence="5">
    <location>
        <begin position="1119"/>
        <end position="1212"/>
    </location>
</feature>
<comment type="caution">
    <text evidence="6">The sequence shown here is derived from an EMBL/GenBank/DDBJ whole genome shotgun (WGS) entry which is preliminary data.</text>
</comment>
<feature type="domain" description="Ig-like" evidence="4">
    <location>
        <begin position="835"/>
        <end position="909"/>
    </location>
</feature>
<feature type="compositionally biased region" description="Basic residues" evidence="1">
    <location>
        <begin position="706"/>
        <end position="717"/>
    </location>
</feature>
<reference evidence="6" key="1">
    <citation type="submission" date="2023-03" db="EMBL/GenBank/DDBJ databases">
        <authorList>
            <person name="Steffen K."/>
            <person name="Cardenas P."/>
        </authorList>
    </citation>
    <scope>NUCLEOTIDE SEQUENCE</scope>
</reference>
<dbReference type="Proteomes" id="UP001174909">
    <property type="component" value="Unassembled WGS sequence"/>
</dbReference>
<feature type="compositionally biased region" description="Low complexity" evidence="1">
    <location>
        <begin position="724"/>
        <end position="752"/>
    </location>
</feature>
<feature type="transmembrane region" description="Helical" evidence="2">
    <location>
        <begin position="475"/>
        <end position="500"/>
    </location>
</feature>
<feature type="region of interest" description="Disordered" evidence="1">
    <location>
        <begin position="651"/>
        <end position="757"/>
    </location>
</feature>
<dbReference type="SUPFAM" id="SSF49265">
    <property type="entry name" value="Fibronectin type III"/>
    <property type="match status" value="1"/>
</dbReference>
<dbReference type="SMART" id="SM00409">
    <property type="entry name" value="IG"/>
    <property type="match status" value="2"/>
</dbReference>
<evidence type="ECO:0000313" key="7">
    <source>
        <dbReference type="Proteomes" id="UP001174909"/>
    </source>
</evidence>
<feature type="chain" id="PRO_5041325089" evidence="3">
    <location>
        <begin position="27"/>
        <end position="1603"/>
    </location>
</feature>
<evidence type="ECO:0000256" key="1">
    <source>
        <dbReference type="SAM" id="MobiDB-lite"/>
    </source>
</evidence>
<evidence type="ECO:0000259" key="4">
    <source>
        <dbReference type="PROSITE" id="PS50835"/>
    </source>
</evidence>
<keyword evidence="2" id="KW-1133">Transmembrane helix</keyword>
<dbReference type="PROSITE" id="PS50835">
    <property type="entry name" value="IG_LIKE"/>
    <property type="match status" value="2"/>
</dbReference>
<protein>
    <submittedName>
        <fullName evidence="6">Uncharacterized protein</fullName>
    </submittedName>
</protein>
<evidence type="ECO:0000313" key="6">
    <source>
        <dbReference type="EMBL" id="CAI8007681.1"/>
    </source>
</evidence>
<name>A0AA35RBM5_GEOBA</name>
<feature type="compositionally biased region" description="Low complexity" evidence="1">
    <location>
        <begin position="434"/>
        <end position="449"/>
    </location>
</feature>
<feature type="compositionally biased region" description="Pro residues" evidence="1">
    <location>
        <begin position="693"/>
        <end position="705"/>
    </location>
</feature>
<dbReference type="InterPro" id="IPR013783">
    <property type="entry name" value="Ig-like_fold"/>
</dbReference>
<feature type="compositionally biased region" description="Polar residues" evidence="1">
    <location>
        <begin position="416"/>
        <end position="433"/>
    </location>
</feature>
<proteinExistence type="predicted"/>
<keyword evidence="2" id="KW-0812">Transmembrane</keyword>
<dbReference type="EMBL" id="CASHTH010000797">
    <property type="protein sequence ID" value="CAI8007681.1"/>
    <property type="molecule type" value="Genomic_DNA"/>
</dbReference>
<sequence length="1603" mass="172428">MVSMAPATAVLTVWLLLCLSFRPSGANEPVLTPLSLVSSMDPERLHTFHCTANISGRHDVLIDGLFFNEEEIVNKGITLTFESSGVFPSSTIYVPATIDNNNTSIQCLLYTDSGRLDSLIGRFYVQGLLEAPATELAAVNASYLSFSWTPPFSLDIPDSNPDILFYSFSETLSPSSGNVSEPQSLVFPVLATPVEFSVTAWNIVGEGATASATHQPCSISLEQQTVNPTDVKSEVIYKENEGVFLFLSLPWPVDCFPLFSLELEELEEGVEGRETVTHSRLVPDVTGSEGDREVHLMVPLQGRDNTLNTAQITSTSSEGDVPALDKLQYSTHDVQLVEIDFTPTSIIANCQFAVGSPALGCSVHIVSQDDDTSVMMLSVMRESGANEEGLSLSAEGKAEDLESGVYTVRVYDIESNGETSSSGTPAHTETVDITQPTTSTPSLVTTSSDTPPPDPVITDPLSPERNTQSSNAVPIIAGAVIAGVLLVSLVLLILVSATVWRARKRRERKAEEAESREREFVLISTGEAISSESMATAYLSPAHTLQVSSSSSPSHTLPGSASSLHRNSLSKDTLPPSYSDLDPTKYNHTRSMSDVITTSNPRSSAGPGGVASQSVGVVFQEEPVVTDGAAATDDRHYKTTKTAQKKTVEMTLSAPPTSPPPSIPKTYTISVSPKTTSHTHLVNHERSASLDGPYPPSSSSVPPPHPPKKTHPKRHRAPPAPSFSTPALLPPSITSSPLSLPSSSLTPEDTPTGGREVLSLGDETTIVGKNPLYGTRAALQLKAEGKKRRSIHYAEVVPRSQSVATPTVPGPTHPPDKEVVLYSEVNVNEVITVNPSNVIAIRGVDGHDFTKFCLVTDISVIEIQWLKGEEVVETDTTAPGHYFISNQDMTVDTSGQYYCRVKGTDGTLTESAGRLTVLENEVIVAPSPQYAVLGSNVELQCGIMAEGVTVIDTWAVGDDMDFETGLNMLSPVEMGDEGMYTCRLNDERMEMDEFDTNIEFRITVPPLILTPPESLYTFTDDAFQSSISIGYSGREGDTSVVEWRKDEQPLATNGEGYEIQASYTDLEATTSLVFTDSYLSRSFEGTYDVVITNVNEVIPVAERIATTSFSISVTVLPATITNVNVTSKPPLSAVVEWVVVYRHADEHPDNITIFVENVETGATSCHQVGDPVSTQSAEVGVVPGVVYSVTVESANEDGRNRTVPVTFTTAPAAPSVSAVEVSRLNSTSFSISTTLLYTGGGPVTKLIVSFRIIGDTEWSGDMRVTVVWESDPLVWTGVVTNSEFAQYARLEFRVHVENDRTLVSRDEMPHSEPLVLPLAPVRIEAISTTTTSAVVEVELSPEGTPPMIVVMELTSHPELGCCGNQTIYVGGGSVRFVITGLSRDTTYTVSVSAMNHAGQGIGKQESFSTDGNGTVLPLWQTVLIGVCGAIALVVLTILFCLLLCCGCKASKKWGRREYHTGPIEMAHRELERGNPMLTRSIRSNGYAGSQVSFGSNQGRPLTPRTPTGLSVTSPSFEYTDAPKYSELTTSSRMSSSVFHTSSKDKLTHSTSISHGNLYYPTYPNDFPEESGYQSLPRGMDRGCPFGSITLSPPPAPVPCSTDV</sequence>
<feature type="transmembrane region" description="Helical" evidence="2">
    <location>
        <begin position="1422"/>
        <end position="1446"/>
    </location>
</feature>
<feature type="domain" description="Ig-like" evidence="4">
    <location>
        <begin position="920"/>
        <end position="999"/>
    </location>
</feature>
<keyword evidence="3" id="KW-0732">Signal</keyword>
<keyword evidence="2" id="KW-0472">Membrane</keyword>
<dbReference type="InterPro" id="IPR003599">
    <property type="entry name" value="Ig_sub"/>
</dbReference>
<feature type="compositionally biased region" description="Polar residues" evidence="1">
    <location>
        <begin position="671"/>
        <end position="680"/>
    </location>
</feature>
<dbReference type="Gene3D" id="2.60.40.10">
    <property type="entry name" value="Immunoglobulins"/>
    <property type="match status" value="2"/>
</dbReference>
<keyword evidence="7" id="KW-1185">Reference proteome</keyword>
<dbReference type="SMART" id="SM00060">
    <property type="entry name" value="FN3"/>
    <property type="match status" value="3"/>
</dbReference>